<evidence type="ECO:0000313" key="3">
    <source>
        <dbReference type="Proteomes" id="UP000202922"/>
    </source>
</evidence>
<name>A0A238KJI7_9RHOB</name>
<dbReference type="Proteomes" id="UP000202922">
    <property type="component" value="Unassembled WGS sequence"/>
</dbReference>
<gene>
    <name evidence="2" type="ORF">COL8621_02173</name>
</gene>
<evidence type="ECO:0000313" key="2">
    <source>
        <dbReference type="EMBL" id="SMX42999.1"/>
    </source>
</evidence>
<dbReference type="OrthoDB" id="7871801at2"/>
<keyword evidence="3" id="KW-1185">Reference proteome</keyword>
<accession>A0A238KJI7</accession>
<reference evidence="3" key="1">
    <citation type="submission" date="2017-05" db="EMBL/GenBank/DDBJ databases">
        <authorList>
            <person name="Rodrigo-Torres L."/>
            <person name="Arahal R. D."/>
            <person name="Lucena T."/>
        </authorList>
    </citation>
    <scope>NUCLEOTIDE SEQUENCE [LARGE SCALE GENOMIC DNA]</scope>
    <source>
        <strain evidence="3">CECT 8621</strain>
    </source>
</reference>
<protein>
    <submittedName>
        <fullName evidence="2">Uncharacterized protein</fullName>
    </submittedName>
</protein>
<proteinExistence type="predicted"/>
<sequence>MDAARLLPILGLFLFMMPLLRQTGGPAATAGIVVYIFAVWFVLIILAGLLSRRLHRANGALVEDGQEDDG</sequence>
<dbReference type="EMBL" id="FXYE01000002">
    <property type="protein sequence ID" value="SMX42999.1"/>
    <property type="molecule type" value="Genomic_DNA"/>
</dbReference>
<keyword evidence="1" id="KW-0812">Transmembrane</keyword>
<keyword evidence="1" id="KW-1133">Transmembrane helix</keyword>
<dbReference type="RefSeq" id="WP_093967358.1">
    <property type="nucleotide sequence ID" value="NZ_FXYE01000002.1"/>
</dbReference>
<keyword evidence="1" id="KW-0472">Membrane</keyword>
<evidence type="ECO:0000256" key="1">
    <source>
        <dbReference type="SAM" id="Phobius"/>
    </source>
</evidence>
<dbReference type="AlphaFoldDB" id="A0A238KJI7"/>
<organism evidence="2 3">
    <name type="scientific">Actibacterium lipolyticum</name>
    <dbReference type="NCBI Taxonomy" id="1524263"/>
    <lineage>
        <taxon>Bacteria</taxon>
        <taxon>Pseudomonadati</taxon>
        <taxon>Pseudomonadota</taxon>
        <taxon>Alphaproteobacteria</taxon>
        <taxon>Rhodobacterales</taxon>
        <taxon>Roseobacteraceae</taxon>
        <taxon>Actibacterium</taxon>
    </lineage>
</organism>
<feature type="transmembrane region" description="Helical" evidence="1">
    <location>
        <begin position="32"/>
        <end position="50"/>
    </location>
</feature>